<protein>
    <submittedName>
        <fullName evidence="1">Protein sidekick-1</fullName>
    </submittedName>
</protein>
<proteinExistence type="predicted"/>
<keyword evidence="2" id="KW-1185">Reference proteome</keyword>
<name>A0ACB8FLG3_9SAUR</name>
<gene>
    <name evidence="1" type="primary">SDK1_3</name>
    <name evidence="1" type="ORF">K3G42_031507</name>
</gene>
<accession>A0ACB8FLG3</accession>
<dbReference type="EMBL" id="CM037617">
    <property type="protein sequence ID" value="KAH8005926.1"/>
    <property type="molecule type" value="Genomic_DNA"/>
</dbReference>
<organism evidence="1 2">
    <name type="scientific">Sphaerodactylus townsendi</name>
    <dbReference type="NCBI Taxonomy" id="933632"/>
    <lineage>
        <taxon>Eukaryota</taxon>
        <taxon>Metazoa</taxon>
        <taxon>Chordata</taxon>
        <taxon>Craniata</taxon>
        <taxon>Vertebrata</taxon>
        <taxon>Euteleostomi</taxon>
        <taxon>Lepidosauria</taxon>
        <taxon>Squamata</taxon>
        <taxon>Bifurcata</taxon>
        <taxon>Gekkota</taxon>
        <taxon>Sphaerodactylidae</taxon>
        <taxon>Sphaerodactylus</taxon>
    </lineage>
</organism>
<sequence>MHGLLHYFKEEFGKGTWSMGCWGGQYRWSRGEGYQIAYRLASSNPNKFITVEVGSTVRQFMATDLLPESAYIFRASAKTRQGWGEPLEATVITTEKRAPCFGCAIQSCRKSPQKRPEPPRELRVPQSEVTSRSLQLHWHPGSDGSSPIRYFTIQIKELPDGGWQTYSSSLSHEATSCLIDRLNPFTSYKLRLKATNDIGDSDFGAETEAVTTLQDAPSEAPNSVSATPHTTSSVLVRWQPPKAENLNGLLLGYRIYYRELEYESSGPESKTIKNPSALRVELTRE</sequence>
<evidence type="ECO:0000313" key="2">
    <source>
        <dbReference type="Proteomes" id="UP000827872"/>
    </source>
</evidence>
<dbReference type="Proteomes" id="UP000827872">
    <property type="component" value="Linkage Group LG04"/>
</dbReference>
<reference evidence="1" key="1">
    <citation type="submission" date="2021-08" db="EMBL/GenBank/DDBJ databases">
        <title>The first chromosome-level gecko genome reveals the dynamic sex chromosomes of Neotropical dwarf geckos (Sphaerodactylidae: Sphaerodactylus).</title>
        <authorList>
            <person name="Pinto B.J."/>
            <person name="Keating S.E."/>
            <person name="Gamble T."/>
        </authorList>
    </citation>
    <scope>NUCLEOTIDE SEQUENCE</scope>
    <source>
        <strain evidence="1">TG3544</strain>
    </source>
</reference>
<evidence type="ECO:0000313" key="1">
    <source>
        <dbReference type="EMBL" id="KAH8005926.1"/>
    </source>
</evidence>
<comment type="caution">
    <text evidence="1">The sequence shown here is derived from an EMBL/GenBank/DDBJ whole genome shotgun (WGS) entry which is preliminary data.</text>
</comment>